<evidence type="ECO:0000256" key="18">
    <source>
        <dbReference type="ARBA" id="ARBA00032577"/>
    </source>
</evidence>
<dbReference type="CDD" id="cd00673">
    <property type="entry name" value="AlaRS_core"/>
    <property type="match status" value="1"/>
</dbReference>
<dbReference type="FunFam" id="3.30.980.10:FF:000004">
    <property type="entry name" value="Alanine--tRNA ligase, cytoplasmic"/>
    <property type="match status" value="1"/>
</dbReference>
<evidence type="ECO:0000256" key="7">
    <source>
        <dbReference type="ARBA" id="ARBA00022555"/>
    </source>
</evidence>
<dbReference type="GO" id="GO:0000049">
    <property type="term" value="F:tRNA binding"/>
    <property type="evidence" value="ECO:0007669"/>
    <property type="project" value="UniProtKB-KW"/>
</dbReference>
<dbReference type="InterPro" id="IPR009000">
    <property type="entry name" value="Transl_B-barrel_sf"/>
</dbReference>
<keyword evidence="12" id="KW-0067">ATP-binding</keyword>
<evidence type="ECO:0000256" key="19">
    <source>
        <dbReference type="ARBA" id="ARBA00048300"/>
    </source>
</evidence>
<comment type="catalytic activity">
    <reaction evidence="19">
        <text>tRNA(Ala) + L-alanine + ATP = L-alanyl-tRNA(Ala) + AMP + diphosphate</text>
        <dbReference type="Rhea" id="RHEA:12540"/>
        <dbReference type="Rhea" id="RHEA-COMP:9657"/>
        <dbReference type="Rhea" id="RHEA-COMP:9923"/>
        <dbReference type="ChEBI" id="CHEBI:30616"/>
        <dbReference type="ChEBI" id="CHEBI:33019"/>
        <dbReference type="ChEBI" id="CHEBI:57972"/>
        <dbReference type="ChEBI" id="CHEBI:78442"/>
        <dbReference type="ChEBI" id="CHEBI:78497"/>
        <dbReference type="ChEBI" id="CHEBI:456215"/>
        <dbReference type="EC" id="6.1.1.7"/>
    </reaction>
</comment>
<keyword evidence="17" id="KW-0206">Cytoskeleton</keyword>
<dbReference type="PRINTS" id="PR00980">
    <property type="entry name" value="TRNASYNTHALA"/>
</dbReference>
<organism evidence="23">
    <name type="scientific">Darwinula stevensoni</name>
    <dbReference type="NCBI Taxonomy" id="69355"/>
    <lineage>
        <taxon>Eukaryota</taxon>
        <taxon>Metazoa</taxon>
        <taxon>Ecdysozoa</taxon>
        <taxon>Arthropoda</taxon>
        <taxon>Crustacea</taxon>
        <taxon>Oligostraca</taxon>
        <taxon>Ostracoda</taxon>
        <taxon>Podocopa</taxon>
        <taxon>Podocopida</taxon>
        <taxon>Darwinulocopina</taxon>
        <taxon>Darwinuloidea</taxon>
        <taxon>Darwinulidae</taxon>
        <taxon>Darwinula</taxon>
    </lineage>
</organism>
<dbReference type="EMBL" id="CAJPEV010000467">
    <property type="protein sequence ID" value="CAG0885584.1"/>
    <property type="molecule type" value="Genomic_DNA"/>
</dbReference>
<evidence type="ECO:0000256" key="20">
    <source>
        <dbReference type="ARBA" id="ARBA00054835"/>
    </source>
</evidence>
<evidence type="ECO:0000256" key="11">
    <source>
        <dbReference type="ARBA" id="ARBA00022833"/>
    </source>
</evidence>
<feature type="domain" description="Alanyl-transfer RNA synthetases family profile" evidence="22">
    <location>
        <begin position="34"/>
        <end position="733"/>
    </location>
</feature>
<dbReference type="InterPro" id="IPR018162">
    <property type="entry name" value="Ala-tRNA-ligase_IIc_anticod-bd"/>
</dbReference>
<dbReference type="InterPro" id="IPR018165">
    <property type="entry name" value="Ala-tRNA-synth_IIc_core"/>
</dbReference>
<dbReference type="OrthoDB" id="148331at2759"/>
<evidence type="ECO:0000256" key="1">
    <source>
        <dbReference type="ARBA" id="ARBA00004245"/>
    </source>
</evidence>
<comment type="function">
    <text evidence="20">Functions as actin-binding component of the Arp2/3 complex which is involved in regulation of actin polymerization and together with an activating nucleation-promoting factor (NPF) mediates the formation of branched actin networks. Seems to contact the mother actin filament.</text>
</comment>
<keyword evidence="10" id="KW-0547">Nucleotide-binding</keyword>
<evidence type="ECO:0000256" key="2">
    <source>
        <dbReference type="ARBA" id="ARBA00007192"/>
    </source>
</evidence>
<dbReference type="InterPro" id="IPR045864">
    <property type="entry name" value="aa-tRNA-synth_II/BPL/LPL"/>
</dbReference>
<dbReference type="SUPFAM" id="SSF69645">
    <property type="entry name" value="Arp2/3 complex subunits"/>
    <property type="match status" value="2"/>
</dbReference>
<dbReference type="SUPFAM" id="SSF101353">
    <property type="entry name" value="Putative anticodon-binding domain of alanyl-tRNA synthetase (AlaRS)"/>
    <property type="match status" value="1"/>
</dbReference>
<evidence type="ECO:0000256" key="15">
    <source>
        <dbReference type="ARBA" id="ARBA00023146"/>
    </source>
</evidence>
<keyword evidence="7" id="KW-0820">tRNA-binding</keyword>
<dbReference type="Gene3D" id="3.30.930.10">
    <property type="entry name" value="Bira Bifunctional Protein, Domain 2"/>
    <property type="match status" value="1"/>
</dbReference>
<gene>
    <name evidence="23" type="ORF">DSTB1V02_LOCUS3541</name>
</gene>
<keyword evidence="6" id="KW-0963">Cytoplasm</keyword>
<dbReference type="SUPFAM" id="SSF55681">
    <property type="entry name" value="Class II aaRS and biotin synthetases"/>
    <property type="match status" value="1"/>
</dbReference>
<evidence type="ECO:0000259" key="22">
    <source>
        <dbReference type="PROSITE" id="PS50860"/>
    </source>
</evidence>
<dbReference type="InterPro" id="IPR007188">
    <property type="entry name" value="ARPC2"/>
</dbReference>
<evidence type="ECO:0000256" key="4">
    <source>
        <dbReference type="ARBA" id="ARBA00013168"/>
    </source>
</evidence>
<dbReference type="FunFam" id="3.30.1460.20:FF:000002">
    <property type="entry name" value="Arp2/3 complex 34 kDa subunit"/>
    <property type="match status" value="1"/>
</dbReference>
<evidence type="ECO:0000256" key="8">
    <source>
        <dbReference type="ARBA" id="ARBA00022598"/>
    </source>
</evidence>
<dbReference type="EMBL" id="LR899984">
    <property type="protein sequence ID" value="CAD7243625.1"/>
    <property type="molecule type" value="Genomic_DNA"/>
</dbReference>
<evidence type="ECO:0000256" key="5">
    <source>
        <dbReference type="ARBA" id="ARBA00017959"/>
    </source>
</evidence>
<dbReference type="PANTHER" id="PTHR11777">
    <property type="entry name" value="ALANYL-TRNA SYNTHETASE"/>
    <property type="match status" value="1"/>
</dbReference>
<dbReference type="GO" id="GO:0006419">
    <property type="term" value="P:alanyl-tRNA aminoacylation"/>
    <property type="evidence" value="ECO:0007669"/>
    <property type="project" value="InterPro"/>
</dbReference>
<dbReference type="GO" id="GO:0003779">
    <property type="term" value="F:actin binding"/>
    <property type="evidence" value="ECO:0007669"/>
    <property type="project" value="UniProtKB-KW"/>
</dbReference>
<dbReference type="FunFam" id="3.30.1460.20:FF:000004">
    <property type="entry name" value="Arp2/3 complex 34 kDa subunit"/>
    <property type="match status" value="1"/>
</dbReference>
<dbReference type="Pfam" id="PF04045">
    <property type="entry name" value="P34-Arc"/>
    <property type="match status" value="1"/>
</dbReference>
<keyword evidence="11" id="KW-0862">Zinc</keyword>
<comment type="subunit">
    <text evidence="21">Component of the Arp2/3 complex.</text>
</comment>
<keyword evidence="13" id="KW-0694">RNA-binding</keyword>
<accession>A0A7R9A101</accession>
<evidence type="ECO:0000256" key="9">
    <source>
        <dbReference type="ARBA" id="ARBA00022723"/>
    </source>
</evidence>
<dbReference type="Proteomes" id="UP000677054">
    <property type="component" value="Unassembled WGS sequence"/>
</dbReference>
<dbReference type="InterPro" id="IPR002318">
    <property type="entry name" value="Ala-tRNA-lgiase_IIc"/>
</dbReference>
<dbReference type="AlphaFoldDB" id="A0A7R9A101"/>
<evidence type="ECO:0000256" key="17">
    <source>
        <dbReference type="ARBA" id="ARBA00023212"/>
    </source>
</evidence>
<dbReference type="PANTHER" id="PTHR11777:SF39">
    <property type="entry name" value="ALANINE--TRNA LIGASE, MITOCHONDRIAL"/>
    <property type="match status" value="1"/>
</dbReference>
<evidence type="ECO:0000256" key="21">
    <source>
        <dbReference type="ARBA" id="ARBA00065815"/>
    </source>
</evidence>
<evidence type="ECO:0000256" key="3">
    <source>
        <dbReference type="ARBA" id="ARBA00008429"/>
    </source>
</evidence>
<dbReference type="InterPro" id="IPR018163">
    <property type="entry name" value="Thr/Ala-tRNA-synth_IIc_edit"/>
</dbReference>
<evidence type="ECO:0000256" key="6">
    <source>
        <dbReference type="ARBA" id="ARBA00022490"/>
    </source>
</evidence>
<reference evidence="23" key="1">
    <citation type="submission" date="2020-11" db="EMBL/GenBank/DDBJ databases">
        <authorList>
            <person name="Tran Van P."/>
        </authorList>
    </citation>
    <scope>NUCLEOTIDE SEQUENCE</scope>
</reference>
<dbReference type="EC" id="6.1.1.7" evidence="4"/>
<sequence>MKTSGILILLKKTCANHWNHRWMVPRRGHNSSSWSSCMVREEFQQYFEEHHQHHRMRSSPVVPWNDPTLAFTNAGMNQFKKVLLGEEPRPHPRVVNSQKCIRVGGKHNDLEDVGTDSTHQTFFEMLGTWSFGDYFKPEACNMAWDFLTNRLGLRPEDLYCTYFAGDENVSPDLETREIWHNLGVPEERVLGFGRENFWDMGFVGPCGPCSEIHYDHEHQGGRVKHLVNTGHPSVVELWNLMSGKPGYGKVDKLDVSYRIIADHARMATVALADGMFPEHSQKLRFVIRRALEISQRDFGHSCGLLQRLSEGVAETLGDPYPEIPLNLQRIHNILSYEAELYENMKRRARDHGLDRLGIEGRLFQVPGVVGASEEIDRKKRMGIYSISTEIPKEEVLRIGRSYSLSIPLLKGLLEMKKLPFPLINESESLEADNSLEVASFPLGLLSPDCISLLESDGLPATDDAAKYHYHPGASRDSHYRVPAVRAKVVALFANGQRVQSVETGEAIVITDRTNFYAESGGQVGDQGFMYAKGEPHLRVRDTKKQGGYCLHVCDVLKELIRVGEELLLCIDEEFRTDCARNHSATHLLNAALRQVLQGTVGQHSSRVDRDHLHLGILTMKGSLSVRQIHAVTDLVRKAIESDVPVKTKTTKIMECVLDPRATLVPGEVYPDDVRLVSMETPDDFSSKEPCCGTHVICTGDIQHFLIVSQKAVTSSLRTLKAVTGSEAVCILEKGQKLLDEVKRISGSVGEGLEQLIKQIRKRLLSELVPYEMRIEIEDKLDAIEKEFISQRKDYLVQKMKEEMLGVLSRNKDLGFVVHMLECIPKATDVSIPLIKVTRLCKDRPILIFGLTHKALVARSLPFQAESKKLSAEKWCEDIVRLLDASGSAPKGQDPQLVFNIRKELTHDELSDQLIEEAVVSSRALLSLLVGLFRACGCVMILLEVNNRIVEDTLAVKFKNALAGVKPESIDVTVADFDGVLFHISNVDGDKTKVRLSISLKFYKELQEHGADNLLRREYGSLITTPEDGYNVSLKFDLEKVPNNWEELVKKAGMLKRNCFASVFEKYFEYQEKGGINNRAVIHYREEETMYVEAKADRVTVVFSTIFRDDDDVVIGKVFMQEFKEGRRASHTAPQVLFSHREPPLELQHTDAKVGDNIGYITFVLFPRHTNPATRDNTINLIHMFRDYLHYHIKCSKAYIHSRMRAKTAAFLKVLNRARPEPKNVERKTIT</sequence>
<dbReference type="GO" id="GO:0005885">
    <property type="term" value="C:Arp2/3 protein complex"/>
    <property type="evidence" value="ECO:0007669"/>
    <property type="project" value="InterPro"/>
</dbReference>
<dbReference type="PROSITE" id="PS50860">
    <property type="entry name" value="AA_TRNA_LIGASE_II_ALA"/>
    <property type="match status" value="1"/>
</dbReference>
<evidence type="ECO:0000313" key="24">
    <source>
        <dbReference type="Proteomes" id="UP000677054"/>
    </source>
</evidence>
<evidence type="ECO:0000256" key="12">
    <source>
        <dbReference type="ARBA" id="ARBA00022840"/>
    </source>
</evidence>
<keyword evidence="9" id="KW-0479">Metal-binding</keyword>
<dbReference type="SMART" id="SM00863">
    <property type="entry name" value="tRNA_SAD"/>
    <property type="match status" value="1"/>
</dbReference>
<dbReference type="InterPro" id="IPR050058">
    <property type="entry name" value="Ala-tRNA_ligase"/>
</dbReference>
<dbReference type="Gene3D" id="2.40.30.130">
    <property type="match status" value="1"/>
</dbReference>
<evidence type="ECO:0000256" key="13">
    <source>
        <dbReference type="ARBA" id="ARBA00022884"/>
    </source>
</evidence>
<dbReference type="Pfam" id="PF01411">
    <property type="entry name" value="tRNA-synt_2c"/>
    <property type="match status" value="3"/>
</dbReference>
<dbReference type="InterPro" id="IPR012947">
    <property type="entry name" value="tRNA_SAD"/>
</dbReference>
<name>A0A7R9A101_9CRUS</name>
<dbReference type="FunFam" id="3.30.930.10:FF:000011">
    <property type="entry name" value="Alanine--tRNA ligase, cytoplasmic"/>
    <property type="match status" value="1"/>
</dbReference>
<comment type="subcellular location">
    <subcellularLocation>
        <location evidence="1">Cytoplasm</location>
        <location evidence="1">Cytoskeleton</location>
    </subcellularLocation>
</comment>
<dbReference type="SUPFAM" id="SSF50447">
    <property type="entry name" value="Translation proteins"/>
    <property type="match status" value="1"/>
</dbReference>
<evidence type="ECO:0000256" key="14">
    <source>
        <dbReference type="ARBA" id="ARBA00022917"/>
    </source>
</evidence>
<dbReference type="InterPro" id="IPR018164">
    <property type="entry name" value="Ala-tRNA-synth_IIc_N"/>
</dbReference>
<dbReference type="GO" id="GO:0034314">
    <property type="term" value="P:Arp2/3 complex-mediated actin nucleation"/>
    <property type="evidence" value="ECO:0007669"/>
    <property type="project" value="InterPro"/>
</dbReference>
<dbReference type="GO" id="GO:0005524">
    <property type="term" value="F:ATP binding"/>
    <property type="evidence" value="ECO:0007669"/>
    <property type="project" value="UniProtKB-KW"/>
</dbReference>
<keyword evidence="14" id="KW-0648">Protein biosynthesis</keyword>
<protein>
    <recommendedName>
        <fullName evidence="5">Alanine--tRNA ligase</fullName>
        <ecNumber evidence="4">6.1.1.7</ecNumber>
    </recommendedName>
    <alternativeName>
        <fullName evidence="18">Alanyl-tRNA synthetase</fullName>
    </alternativeName>
</protein>
<dbReference type="GO" id="GO:0002161">
    <property type="term" value="F:aminoacyl-tRNA deacylase activity"/>
    <property type="evidence" value="ECO:0007669"/>
    <property type="project" value="TreeGrafter"/>
</dbReference>
<dbReference type="Gene3D" id="3.30.1460.20">
    <property type="match status" value="2"/>
</dbReference>
<dbReference type="GO" id="GO:0005739">
    <property type="term" value="C:mitochondrion"/>
    <property type="evidence" value="ECO:0007669"/>
    <property type="project" value="TreeGrafter"/>
</dbReference>
<comment type="similarity">
    <text evidence="3">Belongs to the class-II aminoacyl-tRNA synthetase family. Alax-L subfamily.</text>
</comment>
<proteinExistence type="inferred from homology"/>
<evidence type="ECO:0000313" key="23">
    <source>
        <dbReference type="EMBL" id="CAD7243625.1"/>
    </source>
</evidence>
<keyword evidence="8" id="KW-0436">Ligase</keyword>
<dbReference type="Gene3D" id="3.30.980.10">
    <property type="entry name" value="Threonyl-trna Synthetase, Chain A, domain 2"/>
    <property type="match status" value="1"/>
</dbReference>
<dbReference type="SUPFAM" id="SSF55186">
    <property type="entry name" value="ThrRS/AlaRS common domain"/>
    <property type="match status" value="1"/>
</dbReference>
<keyword evidence="24" id="KW-1185">Reference proteome</keyword>
<dbReference type="GO" id="GO:0030041">
    <property type="term" value="P:actin filament polymerization"/>
    <property type="evidence" value="ECO:0007669"/>
    <property type="project" value="InterPro"/>
</dbReference>
<dbReference type="Pfam" id="PF07973">
    <property type="entry name" value="tRNA_SAD"/>
    <property type="match status" value="1"/>
</dbReference>
<dbReference type="InterPro" id="IPR034666">
    <property type="entry name" value="ARPC2/4"/>
</dbReference>
<keyword evidence="16" id="KW-0009">Actin-binding</keyword>
<evidence type="ECO:0000256" key="10">
    <source>
        <dbReference type="ARBA" id="ARBA00022741"/>
    </source>
</evidence>
<dbReference type="GO" id="GO:0004813">
    <property type="term" value="F:alanine-tRNA ligase activity"/>
    <property type="evidence" value="ECO:0007669"/>
    <property type="project" value="UniProtKB-EC"/>
</dbReference>
<comment type="similarity">
    <text evidence="2">Belongs to the ARPC2 family.</text>
</comment>
<dbReference type="GO" id="GO:0046872">
    <property type="term" value="F:metal ion binding"/>
    <property type="evidence" value="ECO:0007669"/>
    <property type="project" value="UniProtKB-KW"/>
</dbReference>
<keyword evidence="15" id="KW-0030">Aminoacyl-tRNA synthetase</keyword>
<evidence type="ECO:0000256" key="16">
    <source>
        <dbReference type="ARBA" id="ARBA00023203"/>
    </source>
</evidence>